<keyword evidence="6" id="KW-0458">Lysosome</keyword>
<organism evidence="10">
    <name type="scientific">Hexamita inflata</name>
    <dbReference type="NCBI Taxonomy" id="28002"/>
    <lineage>
        <taxon>Eukaryota</taxon>
        <taxon>Metamonada</taxon>
        <taxon>Diplomonadida</taxon>
        <taxon>Hexamitidae</taxon>
        <taxon>Hexamitinae</taxon>
        <taxon>Hexamita</taxon>
    </lineage>
</organism>
<dbReference type="PANTHER" id="PTHR11247:SF27">
    <property type="entry name" value="LYSOSOMAL THIOESTERASE PPT2"/>
    <property type="match status" value="1"/>
</dbReference>
<evidence type="ECO:0000256" key="8">
    <source>
        <dbReference type="ARBA" id="ARBA00093223"/>
    </source>
</evidence>
<comment type="subcellular location">
    <subcellularLocation>
        <location evidence="1">Lysosome</location>
    </subcellularLocation>
</comment>
<evidence type="ECO:0000313" key="11">
    <source>
        <dbReference type="EMBL" id="CAL6075603.1"/>
    </source>
</evidence>
<evidence type="ECO:0000256" key="7">
    <source>
        <dbReference type="ARBA" id="ARBA00038848"/>
    </source>
</evidence>
<dbReference type="Pfam" id="PF02089">
    <property type="entry name" value="Palm_thioest"/>
    <property type="match status" value="1"/>
</dbReference>
<evidence type="ECO:0000313" key="12">
    <source>
        <dbReference type="Proteomes" id="UP001642409"/>
    </source>
</evidence>
<keyword evidence="3" id="KW-0378">Hydrolase</keyword>
<dbReference type="PANTHER" id="PTHR11247">
    <property type="entry name" value="PALMITOYL-PROTEIN THIOESTERASE/DOLICHYLDIPHOSPHATASE 1"/>
    <property type="match status" value="1"/>
</dbReference>
<dbReference type="AlphaFoldDB" id="A0AA86TQK2"/>
<keyword evidence="5" id="KW-0325">Glycoprotein</keyword>
<keyword evidence="4" id="KW-1015">Disulfide bond</keyword>
<evidence type="ECO:0000313" key="10">
    <source>
        <dbReference type="EMBL" id="CAI9919558.1"/>
    </source>
</evidence>
<evidence type="ECO:0000256" key="9">
    <source>
        <dbReference type="ARBA" id="ARBA00093353"/>
    </source>
</evidence>
<keyword evidence="12" id="KW-1185">Reference proteome</keyword>
<dbReference type="EC" id="3.1.2.2" evidence="7"/>
<evidence type="ECO:0000256" key="4">
    <source>
        <dbReference type="ARBA" id="ARBA00023157"/>
    </source>
</evidence>
<dbReference type="Proteomes" id="UP001642409">
    <property type="component" value="Unassembled WGS sequence"/>
</dbReference>
<comment type="caution">
    <text evidence="10">The sequence shown here is derived from an EMBL/GenBank/DDBJ whole genome shotgun (WGS) entry which is preliminary data.</text>
</comment>
<dbReference type="GO" id="GO:0016790">
    <property type="term" value="F:thiolester hydrolase activity"/>
    <property type="evidence" value="ECO:0007669"/>
    <property type="project" value="TreeGrafter"/>
</dbReference>
<dbReference type="PRINTS" id="PR00414">
    <property type="entry name" value="PPTHIESTRASE"/>
</dbReference>
<dbReference type="EMBL" id="CAXDID020000315">
    <property type="protein sequence ID" value="CAL6075603.1"/>
    <property type="molecule type" value="Genomic_DNA"/>
</dbReference>
<evidence type="ECO:0000256" key="2">
    <source>
        <dbReference type="ARBA" id="ARBA00022729"/>
    </source>
</evidence>
<proteinExistence type="predicted"/>
<dbReference type="Gene3D" id="3.40.50.1820">
    <property type="entry name" value="alpha/beta hydrolase"/>
    <property type="match status" value="1"/>
</dbReference>
<evidence type="ECO:0000256" key="6">
    <source>
        <dbReference type="ARBA" id="ARBA00023228"/>
    </source>
</evidence>
<keyword evidence="2" id="KW-0732">Signal</keyword>
<protein>
    <recommendedName>
        <fullName evidence="7">palmitoyl-CoA hydrolase</fullName>
        <ecNumber evidence="7">3.1.2.2</ecNumber>
    </recommendedName>
</protein>
<dbReference type="SUPFAM" id="SSF53474">
    <property type="entry name" value="alpha/beta-Hydrolases"/>
    <property type="match status" value="1"/>
</dbReference>
<reference evidence="10" key="1">
    <citation type="submission" date="2023-06" db="EMBL/GenBank/DDBJ databases">
        <authorList>
            <person name="Kurt Z."/>
        </authorList>
    </citation>
    <scope>NUCLEOTIDE SEQUENCE</scope>
</reference>
<dbReference type="InterPro" id="IPR002472">
    <property type="entry name" value="Palm_thioest"/>
</dbReference>
<accession>A0AA86TQK2</accession>
<sequence>MLLLSGLALQQQAPIVLIHGVMEDGDAMKDMQLILQQQIPDLYVKVCDLGIGFEQSIFTSLDYQLEQLVICINNDPQLSSGFIGLGFSQGGLLLRGYLQRYNHEKFPVLRFIGLSSPLAGEFCGVDSKCVFLLDFPDWLNELIFNIEFNKIFYDHFSIASYWRDPYNLQAYYQNGRYLLDLDNERTFNQLYKTNFMSVDKMILFGSETDGIIEPWQSAQFGFWKENSDSEVYSMEERDVYKRDLFGLKTMNEEGRIILRKTHNNHLHNIHNKKFIVEELAPFVKMDVE</sequence>
<gene>
    <name evidence="11" type="ORF">HINF_LOCUS57286</name>
    <name evidence="10" type="ORF">HINF_LOCUS7203</name>
</gene>
<dbReference type="InterPro" id="IPR029058">
    <property type="entry name" value="AB_hydrolase_fold"/>
</dbReference>
<comment type="function">
    <text evidence="9">Catalyzes the cleavage of thioester bonds from S-palmitoyl-CoA or S-palmitoyl-N-acetylcysteamine (unbranched structures) but does not have activity against palmitoylcysteine or palmitoylated proteins, branched structures or bulky head groups. Conversely, hydrolyzes both long and short chain fatty acyl-CoA substrate.</text>
</comment>
<reference evidence="11 12" key="2">
    <citation type="submission" date="2024-07" db="EMBL/GenBank/DDBJ databases">
        <authorList>
            <person name="Akdeniz Z."/>
        </authorList>
    </citation>
    <scope>NUCLEOTIDE SEQUENCE [LARGE SCALE GENOMIC DNA]</scope>
</reference>
<dbReference type="GO" id="GO:0005764">
    <property type="term" value="C:lysosome"/>
    <property type="evidence" value="ECO:0007669"/>
    <property type="project" value="UniProtKB-SubCell"/>
</dbReference>
<comment type="catalytic activity">
    <reaction evidence="8">
        <text>S-hexadecanoyl-N-acetylcysteamine + H2O = N-acetylcysteamine + hexadecanoate + H(+)</text>
        <dbReference type="Rhea" id="RHEA:84099"/>
        <dbReference type="ChEBI" id="CHEBI:7896"/>
        <dbReference type="ChEBI" id="CHEBI:15377"/>
        <dbReference type="ChEBI" id="CHEBI:15378"/>
        <dbReference type="ChEBI" id="CHEBI:74410"/>
        <dbReference type="ChEBI" id="CHEBI:233601"/>
    </reaction>
</comment>
<name>A0AA86TQK2_9EUKA</name>
<dbReference type="EMBL" id="CATOUU010000181">
    <property type="protein sequence ID" value="CAI9919558.1"/>
    <property type="molecule type" value="Genomic_DNA"/>
</dbReference>
<evidence type="ECO:0000256" key="5">
    <source>
        <dbReference type="ARBA" id="ARBA00023180"/>
    </source>
</evidence>
<evidence type="ECO:0000256" key="3">
    <source>
        <dbReference type="ARBA" id="ARBA00022801"/>
    </source>
</evidence>
<evidence type="ECO:0000256" key="1">
    <source>
        <dbReference type="ARBA" id="ARBA00004371"/>
    </source>
</evidence>
<dbReference type="GO" id="GO:0098599">
    <property type="term" value="F:palmitoyl hydrolase activity"/>
    <property type="evidence" value="ECO:0007669"/>
    <property type="project" value="InterPro"/>
</dbReference>